<keyword evidence="3" id="KW-0274">FAD</keyword>
<feature type="domain" description="FAD/NAD(P)-binding" evidence="6">
    <location>
        <begin position="9"/>
        <end position="276"/>
    </location>
</feature>
<evidence type="ECO:0000256" key="1">
    <source>
        <dbReference type="ARBA" id="ARBA00006442"/>
    </source>
</evidence>
<keyword evidence="8" id="KW-1185">Reference proteome</keyword>
<dbReference type="InterPro" id="IPR036188">
    <property type="entry name" value="FAD/NAD-bd_sf"/>
</dbReference>
<dbReference type="InterPro" id="IPR023753">
    <property type="entry name" value="FAD/NAD-binding_dom"/>
</dbReference>
<evidence type="ECO:0000313" key="7">
    <source>
        <dbReference type="EMBL" id="PKU72601.1"/>
    </source>
</evidence>
<dbReference type="SUPFAM" id="SSF51905">
    <property type="entry name" value="FAD/NAD(P)-binding domain"/>
    <property type="match status" value="1"/>
</dbReference>
<evidence type="ECO:0000256" key="5">
    <source>
        <dbReference type="ARBA" id="ARBA00057036"/>
    </source>
</evidence>
<reference evidence="7 8" key="2">
    <citation type="journal article" date="2017" name="Nature">
        <title>The Apostasia genome and the evolution of orchids.</title>
        <authorList>
            <person name="Zhang G.Q."/>
            <person name="Liu K.W."/>
            <person name="Li Z."/>
            <person name="Lohaus R."/>
            <person name="Hsiao Y.Y."/>
            <person name="Niu S.C."/>
            <person name="Wang J.Y."/>
            <person name="Lin Y.C."/>
            <person name="Xu Q."/>
            <person name="Chen L.J."/>
            <person name="Yoshida K."/>
            <person name="Fujiwara S."/>
            <person name="Wang Z.W."/>
            <person name="Zhang Y.Q."/>
            <person name="Mitsuda N."/>
            <person name="Wang M."/>
            <person name="Liu G.H."/>
            <person name="Pecoraro L."/>
            <person name="Huang H.X."/>
            <person name="Xiao X.J."/>
            <person name="Lin M."/>
            <person name="Wu X.Y."/>
            <person name="Wu W.L."/>
            <person name="Chen Y.Y."/>
            <person name="Chang S.B."/>
            <person name="Sakamoto S."/>
            <person name="Ohme-Takagi M."/>
            <person name="Yagi M."/>
            <person name="Zeng S.J."/>
            <person name="Shen C.Y."/>
            <person name="Yeh C.M."/>
            <person name="Luo Y.B."/>
            <person name="Tsai W.C."/>
            <person name="Van de Peer Y."/>
            <person name="Liu Z.J."/>
        </authorList>
    </citation>
    <scope>NUCLEOTIDE SEQUENCE [LARGE SCALE GENOMIC DNA]</scope>
    <source>
        <tissue evidence="7">The whole plant</tissue>
    </source>
</reference>
<dbReference type="GO" id="GO:0004174">
    <property type="term" value="F:electron-transferring-flavoprotein dehydrogenase activity"/>
    <property type="evidence" value="ECO:0007669"/>
    <property type="project" value="TreeGrafter"/>
</dbReference>
<sequence length="357" mass="39987">MEGFERKRTVVIVGGGIAGAQLANSIEQIADVILIDPKEYFEIPWANLRSRVEPAFAERSVINHKEYFKYRKVIVSNAVDVMEQAVVTAEGRRVPYDYLVIATGHPYSTIRRRRDRLEKFQEDNQKIICSSSIMIVGGGKTGVELAGEIAVDFPDKKLTLVHRGPRLLPFIGHKASAKALEWLKSKNVKVLLEQSIDVESISESDREFQTSAGEIVRADSYFLCVGKPIGSAWLRDSILKEYLDRSGRLMVDENFRVGGLSNIFAIGDITDIPELKQGLTAQRHAMILAKNLKMLVKGVMGGKLVRYKPSQPQAWISLGRRDAVVQFSFLTVSGFVPGMFRSRDLFIGRMRKSLGLE</sequence>
<proteinExistence type="inferred from homology"/>
<organism evidence="7 8">
    <name type="scientific">Dendrobium catenatum</name>
    <dbReference type="NCBI Taxonomy" id="906689"/>
    <lineage>
        <taxon>Eukaryota</taxon>
        <taxon>Viridiplantae</taxon>
        <taxon>Streptophyta</taxon>
        <taxon>Embryophyta</taxon>
        <taxon>Tracheophyta</taxon>
        <taxon>Spermatophyta</taxon>
        <taxon>Magnoliopsida</taxon>
        <taxon>Liliopsida</taxon>
        <taxon>Asparagales</taxon>
        <taxon>Orchidaceae</taxon>
        <taxon>Epidendroideae</taxon>
        <taxon>Malaxideae</taxon>
        <taxon>Dendrobiinae</taxon>
        <taxon>Dendrobium</taxon>
    </lineage>
</organism>
<evidence type="ECO:0000256" key="4">
    <source>
        <dbReference type="ARBA" id="ARBA00023002"/>
    </source>
</evidence>
<dbReference type="PRINTS" id="PR00469">
    <property type="entry name" value="PNDRDTASEII"/>
</dbReference>
<dbReference type="GO" id="GO:0005737">
    <property type="term" value="C:cytoplasm"/>
    <property type="evidence" value="ECO:0007669"/>
    <property type="project" value="TreeGrafter"/>
</dbReference>
<protein>
    <submittedName>
        <fullName evidence="7">NADH dehydrogenase C1, chloroplastic/mitochondrial</fullName>
    </submittedName>
</protein>
<dbReference type="STRING" id="906689.A0A2I0WAB7"/>
<keyword evidence="4" id="KW-0560">Oxidoreductase</keyword>
<evidence type="ECO:0000256" key="3">
    <source>
        <dbReference type="ARBA" id="ARBA00022827"/>
    </source>
</evidence>
<gene>
    <name evidence="7" type="primary">NDC1</name>
    <name evidence="7" type="ORF">MA16_Dca010171</name>
</gene>
<name>A0A2I0WAB7_9ASPA</name>
<dbReference type="EMBL" id="KZ502814">
    <property type="protein sequence ID" value="PKU72601.1"/>
    <property type="molecule type" value="Genomic_DNA"/>
</dbReference>
<dbReference type="AlphaFoldDB" id="A0A2I0WAB7"/>
<comment type="similarity">
    <text evidence="1">Belongs to the FAD-dependent oxidoreductase family.</text>
</comment>
<keyword evidence="2" id="KW-0285">Flavoprotein</keyword>
<comment type="function">
    <text evidence="5">Putative FAD-dependent oxidoreductase.</text>
</comment>
<dbReference type="PANTHER" id="PTHR43735:SF3">
    <property type="entry name" value="FERROPTOSIS SUPPRESSOR PROTEIN 1"/>
    <property type="match status" value="1"/>
</dbReference>
<dbReference type="Gene3D" id="3.50.50.100">
    <property type="match status" value="1"/>
</dbReference>
<evidence type="ECO:0000313" key="8">
    <source>
        <dbReference type="Proteomes" id="UP000233837"/>
    </source>
</evidence>
<dbReference type="GO" id="GO:0050660">
    <property type="term" value="F:flavin adenine dinucleotide binding"/>
    <property type="evidence" value="ECO:0007669"/>
    <property type="project" value="TreeGrafter"/>
</dbReference>
<dbReference type="PRINTS" id="PR00368">
    <property type="entry name" value="FADPNR"/>
</dbReference>
<accession>A0A2I0WAB7</accession>
<dbReference type="FunFam" id="3.50.50.100:FF:000006">
    <property type="entry name" value="apoptosis-inducing factor 2"/>
    <property type="match status" value="1"/>
</dbReference>
<dbReference type="Proteomes" id="UP000233837">
    <property type="component" value="Unassembled WGS sequence"/>
</dbReference>
<evidence type="ECO:0000259" key="6">
    <source>
        <dbReference type="Pfam" id="PF07992"/>
    </source>
</evidence>
<dbReference type="Pfam" id="PF07992">
    <property type="entry name" value="Pyr_redox_2"/>
    <property type="match status" value="1"/>
</dbReference>
<dbReference type="PANTHER" id="PTHR43735">
    <property type="entry name" value="APOPTOSIS-INDUCING FACTOR 1"/>
    <property type="match status" value="1"/>
</dbReference>
<reference evidence="7 8" key="1">
    <citation type="journal article" date="2016" name="Sci. Rep.">
        <title>The Dendrobium catenatum Lindl. genome sequence provides insights into polysaccharide synthase, floral development and adaptive evolution.</title>
        <authorList>
            <person name="Zhang G.Q."/>
            <person name="Xu Q."/>
            <person name="Bian C."/>
            <person name="Tsai W.C."/>
            <person name="Yeh C.M."/>
            <person name="Liu K.W."/>
            <person name="Yoshida K."/>
            <person name="Zhang L.S."/>
            <person name="Chang S.B."/>
            <person name="Chen F."/>
            <person name="Shi Y."/>
            <person name="Su Y.Y."/>
            <person name="Zhang Y.Q."/>
            <person name="Chen L.J."/>
            <person name="Yin Y."/>
            <person name="Lin M."/>
            <person name="Huang H."/>
            <person name="Deng H."/>
            <person name="Wang Z.W."/>
            <person name="Zhu S.L."/>
            <person name="Zhao X."/>
            <person name="Deng C."/>
            <person name="Niu S.C."/>
            <person name="Huang J."/>
            <person name="Wang M."/>
            <person name="Liu G.H."/>
            <person name="Yang H.J."/>
            <person name="Xiao X.J."/>
            <person name="Hsiao Y.Y."/>
            <person name="Wu W.L."/>
            <person name="Chen Y.Y."/>
            <person name="Mitsuda N."/>
            <person name="Ohme-Takagi M."/>
            <person name="Luo Y.B."/>
            <person name="Van de Peer Y."/>
            <person name="Liu Z.J."/>
        </authorList>
    </citation>
    <scope>NUCLEOTIDE SEQUENCE [LARGE SCALE GENOMIC DNA]</scope>
    <source>
        <tissue evidence="7">The whole plant</tissue>
    </source>
</reference>
<evidence type="ECO:0000256" key="2">
    <source>
        <dbReference type="ARBA" id="ARBA00022630"/>
    </source>
</evidence>